<dbReference type="PANTHER" id="PTHR42681">
    <property type="entry name" value="MALONYL-COA-ACYL CARRIER PROTEIN TRANSACYLASE, MITOCHONDRIAL"/>
    <property type="match status" value="1"/>
</dbReference>
<feature type="domain" description="Malonyl-CoA:ACP transacylase (MAT)" evidence="6">
    <location>
        <begin position="6"/>
        <end position="413"/>
    </location>
</feature>
<dbReference type="InterPro" id="IPR004410">
    <property type="entry name" value="Malonyl_CoA-ACP_transAc_FabD"/>
</dbReference>
<keyword evidence="8" id="KW-1185">Reference proteome</keyword>
<reference evidence="7 8" key="1">
    <citation type="submission" date="2020-08" db="EMBL/GenBank/DDBJ databases">
        <title>Genomic Encyclopedia of Type Strains, Phase III (KMG-III): the genomes of soil and plant-associated and newly described type strains.</title>
        <authorList>
            <person name="Whitman W."/>
        </authorList>
    </citation>
    <scope>NUCLEOTIDE SEQUENCE [LARGE SCALE GENOMIC DNA]</scope>
    <source>
        <strain evidence="7 8">CECT 8640</strain>
    </source>
</reference>
<dbReference type="GO" id="GO:0005829">
    <property type="term" value="C:cytosol"/>
    <property type="evidence" value="ECO:0007669"/>
    <property type="project" value="TreeGrafter"/>
</dbReference>
<dbReference type="Gene3D" id="3.40.366.10">
    <property type="entry name" value="Malonyl-Coenzyme A Acyl Carrier Protein, domain 2"/>
    <property type="match status" value="1"/>
</dbReference>
<dbReference type="InterPro" id="IPR016036">
    <property type="entry name" value="Malonyl_transacylase_ACP-bd"/>
</dbReference>
<dbReference type="Gene3D" id="3.30.70.250">
    <property type="entry name" value="Malonyl-CoA ACP transacylase, ACP-binding"/>
    <property type="match status" value="1"/>
</dbReference>
<dbReference type="PANTHER" id="PTHR42681:SF1">
    <property type="entry name" value="MALONYL-COA-ACYL CARRIER PROTEIN TRANSACYLASE, MITOCHONDRIAL"/>
    <property type="match status" value="1"/>
</dbReference>
<proteinExistence type="predicted"/>
<dbReference type="RefSeq" id="WP_184687557.1">
    <property type="nucleotide sequence ID" value="NZ_JACHJN010000001.1"/>
</dbReference>
<dbReference type="Proteomes" id="UP000547510">
    <property type="component" value="Unassembled WGS sequence"/>
</dbReference>
<evidence type="ECO:0000259" key="6">
    <source>
        <dbReference type="SMART" id="SM00827"/>
    </source>
</evidence>
<evidence type="ECO:0000256" key="5">
    <source>
        <dbReference type="SAM" id="MobiDB-lite"/>
    </source>
</evidence>
<dbReference type="SUPFAM" id="SSF52151">
    <property type="entry name" value="FabD/lysophospholipase-like"/>
    <property type="match status" value="1"/>
</dbReference>
<dbReference type="SUPFAM" id="SSF51412">
    <property type="entry name" value="Inosine monophosphate dehydrogenase (IMPDH)"/>
    <property type="match status" value="1"/>
</dbReference>
<dbReference type="EMBL" id="JACHJN010000001">
    <property type="protein sequence ID" value="MBB5953779.1"/>
    <property type="molecule type" value="Genomic_DNA"/>
</dbReference>
<dbReference type="SUPFAM" id="SSF55048">
    <property type="entry name" value="Probable ACP-binding domain of malonyl-CoA ACP transacylase"/>
    <property type="match status" value="1"/>
</dbReference>
<sequence>MTRAWLFPGQGSQHPDMGAELFARFPDQVAQADRIIGVPLRDLCRDTAGTYLNQTRYVQPAVFTVSALAARAALESGTPDVLAGHSLGEYAALHVAGCLDFETALRLVVRRGELMGAATGGGMLAVLGLPLERVEAVLASVDGVDLANHNLPDQVVLAGTTEGVRSVIEAVRAGGTGRCVPLAVSIAAHSRFMATAAAEFAEVLRGVRFAEPRIPVISNVTAQPHDLAGLPELLHRHFTRPVRWWDTLCHLARTGVTEITEIGPGEVLTKMWHRAAPRLPAPEPVPVAARRLASHRDATPPTATHRSATMPTATHHAATPPTATRPVATVPTATLLAATVPTATDHAVTPPTAPKQAATPSSAIRHSPPPQPATAPPARSGTAPDPGRLGSPAFRAGYGVRLACLAGSLDHGVTSPALLRRLSDAGQLGFHGTRGLGLAEVRAVLADLRGTRFGMAWIDDPDIADLYLAHDVRHVEVTDRQAGPHLLRFRFDRGERQVLLRTDDPNTAAKFLRDRVATDIAVEEDSALPAIAAIRDALAPGVRIGRAGVGTPEAVAAAFVLGADFVLTTSVNQCTPEAATSDAAKDLLADLDVTDTRPAPDADLFELGGRSRVVRKGSLFAARAEQLYRLYVKHDRLEDLPARTREEVERNHFGRSLEQVWAESASTARDAKHRMALVFAAYCREATAAALNGATPQRLNYRVPSGPDMGAFNRFTAGGALRDWRRRNADVLAEELMGGAADRLGRLRPLS</sequence>
<dbReference type="Gene3D" id="3.20.20.70">
    <property type="entry name" value="Aldolase class I"/>
    <property type="match status" value="1"/>
</dbReference>
<dbReference type="InterPro" id="IPR049489">
    <property type="entry name" value="FabD-like_helical_ins"/>
</dbReference>
<feature type="compositionally biased region" description="Low complexity" evidence="5">
    <location>
        <begin position="308"/>
        <end position="326"/>
    </location>
</feature>
<evidence type="ECO:0000313" key="8">
    <source>
        <dbReference type="Proteomes" id="UP000547510"/>
    </source>
</evidence>
<comment type="catalytic activity">
    <reaction evidence="4">
        <text>holo-[ACP] + malonyl-CoA = malonyl-[ACP] + CoA</text>
        <dbReference type="Rhea" id="RHEA:41792"/>
        <dbReference type="Rhea" id="RHEA-COMP:9623"/>
        <dbReference type="Rhea" id="RHEA-COMP:9685"/>
        <dbReference type="ChEBI" id="CHEBI:57287"/>
        <dbReference type="ChEBI" id="CHEBI:57384"/>
        <dbReference type="ChEBI" id="CHEBI:64479"/>
        <dbReference type="ChEBI" id="CHEBI:78449"/>
        <dbReference type="EC" id="2.3.1.39"/>
    </reaction>
</comment>
<dbReference type="Pfam" id="PF21607">
    <property type="entry name" value="FabD_helical_ins"/>
    <property type="match status" value="1"/>
</dbReference>
<keyword evidence="2 7" id="KW-0808">Transferase</keyword>
<keyword evidence="3 7" id="KW-0012">Acyltransferase</keyword>
<feature type="region of interest" description="Disordered" evidence="5">
    <location>
        <begin position="343"/>
        <end position="390"/>
    </location>
</feature>
<feature type="compositionally biased region" description="Low complexity" evidence="5">
    <location>
        <begin position="343"/>
        <end position="360"/>
    </location>
</feature>
<dbReference type="InterPro" id="IPR013785">
    <property type="entry name" value="Aldolase_TIM"/>
</dbReference>
<dbReference type="InterPro" id="IPR014043">
    <property type="entry name" value="Acyl_transferase_dom"/>
</dbReference>
<dbReference type="EC" id="2.3.1.39" evidence="1"/>
<dbReference type="InterPro" id="IPR001227">
    <property type="entry name" value="Ac_transferase_dom_sf"/>
</dbReference>
<evidence type="ECO:0000256" key="2">
    <source>
        <dbReference type="ARBA" id="ARBA00022679"/>
    </source>
</evidence>
<evidence type="ECO:0000313" key="7">
    <source>
        <dbReference type="EMBL" id="MBB5953779.1"/>
    </source>
</evidence>
<dbReference type="InterPro" id="IPR016035">
    <property type="entry name" value="Acyl_Trfase/lysoPLipase"/>
</dbReference>
<gene>
    <name evidence="7" type="ORF">FHS29_000349</name>
</gene>
<organism evidence="7 8">
    <name type="scientific">Saccharothrix tamanrassetensis</name>
    <dbReference type="NCBI Taxonomy" id="1051531"/>
    <lineage>
        <taxon>Bacteria</taxon>
        <taxon>Bacillati</taxon>
        <taxon>Actinomycetota</taxon>
        <taxon>Actinomycetes</taxon>
        <taxon>Pseudonocardiales</taxon>
        <taxon>Pseudonocardiaceae</taxon>
        <taxon>Saccharothrix</taxon>
    </lineage>
</organism>
<name>A0A841C8P2_9PSEU</name>
<protein>
    <recommendedName>
        <fullName evidence="1">[acyl-carrier-protein] S-malonyltransferase</fullName>
        <ecNumber evidence="1">2.3.1.39</ecNumber>
    </recommendedName>
</protein>
<evidence type="ECO:0000256" key="4">
    <source>
        <dbReference type="ARBA" id="ARBA00048462"/>
    </source>
</evidence>
<accession>A0A841C8P2</accession>
<dbReference type="Pfam" id="PF00698">
    <property type="entry name" value="Acyl_transf_1"/>
    <property type="match status" value="1"/>
</dbReference>
<feature type="region of interest" description="Disordered" evidence="5">
    <location>
        <begin position="295"/>
        <end position="326"/>
    </location>
</feature>
<dbReference type="GO" id="GO:0004314">
    <property type="term" value="F:[acyl-carrier-protein] S-malonyltransferase activity"/>
    <property type="evidence" value="ECO:0007669"/>
    <property type="project" value="UniProtKB-EC"/>
</dbReference>
<comment type="caution">
    <text evidence="7">The sequence shown here is derived from an EMBL/GenBank/DDBJ whole genome shotgun (WGS) entry which is preliminary data.</text>
</comment>
<dbReference type="InterPro" id="IPR050858">
    <property type="entry name" value="Mal-CoA-ACP_Trans/PKS_FabD"/>
</dbReference>
<evidence type="ECO:0000256" key="1">
    <source>
        <dbReference type="ARBA" id="ARBA00013258"/>
    </source>
</evidence>
<evidence type="ECO:0000256" key="3">
    <source>
        <dbReference type="ARBA" id="ARBA00023315"/>
    </source>
</evidence>
<dbReference type="GO" id="GO:0006633">
    <property type="term" value="P:fatty acid biosynthetic process"/>
    <property type="evidence" value="ECO:0007669"/>
    <property type="project" value="TreeGrafter"/>
</dbReference>
<dbReference type="NCBIfam" id="TIGR00128">
    <property type="entry name" value="fabD"/>
    <property type="match status" value="1"/>
</dbReference>
<dbReference type="SMART" id="SM00827">
    <property type="entry name" value="PKS_AT"/>
    <property type="match status" value="1"/>
</dbReference>
<dbReference type="AlphaFoldDB" id="A0A841C8P2"/>